<dbReference type="GO" id="GO:0016192">
    <property type="term" value="P:vesicle-mediated transport"/>
    <property type="evidence" value="ECO:0007669"/>
    <property type="project" value="InterPro"/>
</dbReference>
<dbReference type="AlphaFoldDB" id="A0A2J8N2D0"/>
<evidence type="ECO:0000256" key="5">
    <source>
        <dbReference type="ARBA" id="ARBA00022833"/>
    </source>
</evidence>
<evidence type="ECO:0000313" key="9">
    <source>
        <dbReference type="Proteomes" id="UP000236370"/>
    </source>
</evidence>
<name>A0A2J8N2D0_PANTR</name>
<dbReference type="PROSITE" id="PS50236">
    <property type="entry name" value="CHCR"/>
    <property type="match status" value="1"/>
</dbReference>
<reference evidence="8 9" key="1">
    <citation type="submission" date="2017-12" db="EMBL/GenBank/DDBJ databases">
        <title>High-resolution comparative analysis of great ape genomes.</title>
        <authorList>
            <person name="Pollen A."/>
            <person name="Hastie A."/>
            <person name="Hormozdiari F."/>
            <person name="Dougherty M."/>
            <person name="Liu R."/>
            <person name="Chaisson M."/>
            <person name="Hoppe E."/>
            <person name="Hill C."/>
            <person name="Pang A."/>
            <person name="Hillier L."/>
            <person name="Baker C."/>
            <person name="Armstrong J."/>
            <person name="Shendure J."/>
            <person name="Paten B."/>
            <person name="Wilson R."/>
            <person name="Chao H."/>
            <person name="Schneider V."/>
            <person name="Ventura M."/>
            <person name="Kronenberg Z."/>
            <person name="Murali S."/>
            <person name="Gordon D."/>
            <person name="Cantsilieris S."/>
            <person name="Munson K."/>
            <person name="Nelson B."/>
            <person name="Raja A."/>
            <person name="Underwood J."/>
            <person name="Diekhans M."/>
            <person name="Fiddes I."/>
            <person name="Haussler D."/>
            <person name="Eichler E."/>
        </authorList>
    </citation>
    <scope>NUCLEOTIDE SEQUENCE [LARGE SCALE GENOMIC DNA]</scope>
    <source>
        <strain evidence="8">Yerkes chimp pedigree #C0471</strain>
    </source>
</reference>
<dbReference type="GO" id="GO:0006886">
    <property type="term" value="P:intracellular protein transport"/>
    <property type="evidence" value="ECO:0007669"/>
    <property type="project" value="UniProtKB-UniRule"/>
</dbReference>
<evidence type="ECO:0000256" key="2">
    <source>
        <dbReference type="ARBA" id="ARBA00004630"/>
    </source>
</evidence>
<dbReference type="GO" id="GO:0031902">
    <property type="term" value="C:late endosome membrane"/>
    <property type="evidence" value="ECO:0007669"/>
    <property type="project" value="UniProtKB-SubCell"/>
</dbReference>
<dbReference type="PANTHER" id="PTHR23323">
    <property type="entry name" value="VACUOLAR PROTEIN SORTING-ASSOCIATED PROTEIN"/>
    <property type="match status" value="1"/>
</dbReference>
<dbReference type="EMBL" id="NBAG03000239">
    <property type="protein sequence ID" value="PNI65930.1"/>
    <property type="molecule type" value="Genomic_DNA"/>
</dbReference>
<evidence type="ECO:0000256" key="3">
    <source>
        <dbReference type="ARBA" id="ARBA00022723"/>
    </source>
</evidence>
<accession>A0A2J8N2D0</accession>
<dbReference type="GO" id="GO:0005765">
    <property type="term" value="C:lysosomal membrane"/>
    <property type="evidence" value="ECO:0007669"/>
    <property type="project" value="UniProtKB-SubCell"/>
</dbReference>
<keyword evidence="5" id="KW-0862">Zinc</keyword>
<dbReference type="InterPro" id="IPR016024">
    <property type="entry name" value="ARM-type_fold"/>
</dbReference>
<feature type="non-terminal residue" evidence="8">
    <location>
        <position position="1"/>
    </location>
</feature>
<keyword evidence="3" id="KW-0479">Metal-binding</keyword>
<evidence type="ECO:0000256" key="7">
    <source>
        <dbReference type="PROSITE-ProRule" id="PRU01006"/>
    </source>
</evidence>
<sequence length="180" mass="20756">EMAINLAKSQHLDSDGLAQIFMQYGDHLYSKGNHDGAVQQYIRSASDSCVHELEKYTDSDAIWCTCLPRTIGKLEPSYVIRKFLDAQRIHNLTAYLQTLHRQSLANADHTTLLLNCYTKLKDSSKLEEFIKTKSESEVHFDVETAIKVLRQAGYYSHALYLAENHAHHEWYLKIQLEDIK</sequence>
<feature type="non-terminal residue" evidence="8">
    <location>
        <position position="180"/>
    </location>
</feature>
<dbReference type="Gene3D" id="1.25.40.10">
    <property type="entry name" value="Tetratricopeptide repeat domain"/>
    <property type="match status" value="1"/>
</dbReference>
<evidence type="ECO:0000256" key="4">
    <source>
        <dbReference type="ARBA" id="ARBA00022771"/>
    </source>
</evidence>
<dbReference type="GO" id="GO:0008270">
    <property type="term" value="F:zinc ion binding"/>
    <property type="evidence" value="ECO:0007669"/>
    <property type="project" value="UniProtKB-KW"/>
</dbReference>
<evidence type="ECO:0000256" key="1">
    <source>
        <dbReference type="ARBA" id="ARBA00004492"/>
    </source>
</evidence>
<protein>
    <submittedName>
        <fullName evidence="8">VPS11 isoform 8</fullName>
    </submittedName>
</protein>
<dbReference type="SUPFAM" id="SSF48371">
    <property type="entry name" value="ARM repeat"/>
    <property type="match status" value="1"/>
</dbReference>
<gene>
    <name evidence="8" type="ORF">CK820_G0015686</name>
</gene>
<organism evidence="8 9">
    <name type="scientific">Pan troglodytes</name>
    <name type="common">Chimpanzee</name>
    <dbReference type="NCBI Taxonomy" id="9598"/>
    <lineage>
        <taxon>Eukaryota</taxon>
        <taxon>Metazoa</taxon>
        <taxon>Chordata</taxon>
        <taxon>Craniata</taxon>
        <taxon>Vertebrata</taxon>
        <taxon>Euteleostomi</taxon>
        <taxon>Mammalia</taxon>
        <taxon>Eutheria</taxon>
        <taxon>Euarchontoglires</taxon>
        <taxon>Primates</taxon>
        <taxon>Haplorrhini</taxon>
        <taxon>Catarrhini</taxon>
        <taxon>Hominidae</taxon>
        <taxon>Pan</taxon>
    </lineage>
</organism>
<dbReference type="Proteomes" id="UP000236370">
    <property type="component" value="Unassembled WGS sequence"/>
</dbReference>
<evidence type="ECO:0000313" key="8">
    <source>
        <dbReference type="EMBL" id="PNI65930.1"/>
    </source>
</evidence>
<keyword evidence="4" id="KW-0863">Zinc-finger</keyword>
<evidence type="ECO:0000256" key="6">
    <source>
        <dbReference type="ARBA" id="ARBA00023136"/>
    </source>
</evidence>
<dbReference type="InterPro" id="IPR011990">
    <property type="entry name" value="TPR-like_helical_dom_sf"/>
</dbReference>
<feature type="repeat" description="CHCR" evidence="7">
    <location>
        <begin position="67"/>
        <end position="180"/>
    </location>
</feature>
<keyword evidence="6" id="KW-0472">Membrane</keyword>
<dbReference type="PANTHER" id="PTHR23323:SF24">
    <property type="entry name" value="VACUOLAR PROTEIN SORTING-ASSOCIATED PROTEIN 11 HOMOLOG"/>
    <property type="match status" value="1"/>
</dbReference>
<comment type="subcellular location">
    <subcellularLocation>
        <location evidence="1">Late endosome membrane</location>
        <topology evidence="1">Peripheral membrane protein</topology>
        <orientation evidence="1">Cytoplasmic side</orientation>
    </subcellularLocation>
    <subcellularLocation>
        <location evidence="2">Lysosome membrane</location>
        <topology evidence="2">Peripheral membrane protein</topology>
        <orientation evidence="2">Cytoplasmic side</orientation>
    </subcellularLocation>
</comment>
<dbReference type="Pfam" id="PF23356">
    <property type="entry name" value="TPR_PEP5_VPS11"/>
    <property type="match status" value="1"/>
</dbReference>
<dbReference type="InterPro" id="IPR057308">
    <property type="entry name" value="CHCR_PEP5_VPS11"/>
</dbReference>
<comment type="caution">
    <text evidence="8">The sequence shown here is derived from an EMBL/GenBank/DDBJ whole genome shotgun (WGS) entry which is preliminary data.</text>
</comment>
<proteinExistence type="predicted"/>
<dbReference type="InterPro" id="IPR000547">
    <property type="entry name" value="Clathrin_H-chain/VPS_repeat"/>
</dbReference>